<keyword evidence="10" id="KW-1185">Reference proteome</keyword>
<evidence type="ECO:0000256" key="3">
    <source>
        <dbReference type="ARBA" id="ARBA00022692"/>
    </source>
</evidence>
<evidence type="ECO:0000256" key="1">
    <source>
        <dbReference type="ARBA" id="ARBA00004141"/>
    </source>
</evidence>
<feature type="transmembrane region" description="Helical" evidence="9">
    <location>
        <begin position="165"/>
        <end position="187"/>
    </location>
</feature>
<dbReference type="InterPro" id="IPR043130">
    <property type="entry name" value="CDP-OH_PTrfase_TM_dom"/>
</dbReference>
<evidence type="ECO:0000256" key="7">
    <source>
        <dbReference type="ARBA" id="ARBA00023264"/>
    </source>
</evidence>
<feature type="transmembrane region" description="Helical" evidence="9">
    <location>
        <begin position="128"/>
        <end position="145"/>
    </location>
</feature>
<evidence type="ECO:0000313" key="10">
    <source>
        <dbReference type="Proteomes" id="UP000694941"/>
    </source>
</evidence>
<dbReference type="PROSITE" id="PS00379">
    <property type="entry name" value="CDP_ALCOHOL_P_TRANSF"/>
    <property type="match status" value="1"/>
</dbReference>
<dbReference type="GeneID" id="106467723"/>
<keyword evidence="5" id="KW-0443">Lipid metabolism</keyword>
<keyword evidence="6 9" id="KW-0472">Membrane</keyword>
<dbReference type="RefSeq" id="XP_022251616.1">
    <property type="nucleotide sequence ID" value="XM_022395908.1"/>
</dbReference>
<organism evidence="10 11">
    <name type="scientific">Limulus polyphemus</name>
    <name type="common">Atlantic horseshoe crab</name>
    <dbReference type="NCBI Taxonomy" id="6850"/>
    <lineage>
        <taxon>Eukaryota</taxon>
        <taxon>Metazoa</taxon>
        <taxon>Ecdysozoa</taxon>
        <taxon>Arthropoda</taxon>
        <taxon>Chelicerata</taxon>
        <taxon>Merostomata</taxon>
        <taxon>Xiphosura</taxon>
        <taxon>Limulidae</taxon>
        <taxon>Limulus</taxon>
    </lineage>
</organism>
<sequence>MNPVLVFIPNIIGYIRIILLFIGWIISDNSYWFLVVYVTSVMLDGIDGWAARKFNQVSDFGAWLDVIIDNIGRGMLWCLISPSGYFVSVVEWVSFISNYTQRGSSWKQLQEPPEFAAKVMKNGCRTPPGMFAIAGLHFLPVWLYVIQRRILAEALIGVFVKLQYIVLGFLLVGRALAMSVEVWCIFAHIRRLLIQEMVHMH</sequence>
<dbReference type="Pfam" id="PF01066">
    <property type="entry name" value="CDP-OH_P_transf"/>
    <property type="match status" value="1"/>
</dbReference>
<keyword evidence="3 9" id="KW-0812">Transmembrane</keyword>
<dbReference type="Gene3D" id="1.20.120.1760">
    <property type="match status" value="1"/>
</dbReference>
<evidence type="ECO:0000256" key="6">
    <source>
        <dbReference type="ARBA" id="ARBA00023136"/>
    </source>
</evidence>
<evidence type="ECO:0000313" key="11">
    <source>
        <dbReference type="RefSeq" id="XP_022251616.1"/>
    </source>
</evidence>
<dbReference type="Proteomes" id="UP000694941">
    <property type="component" value="Unplaced"/>
</dbReference>
<comment type="similarity">
    <text evidence="8">Belongs to the CDP-alcohol phosphatidyltransferase class-I family.</text>
</comment>
<reference evidence="11" key="1">
    <citation type="submission" date="2025-08" db="UniProtKB">
        <authorList>
            <consortium name="RefSeq"/>
        </authorList>
    </citation>
    <scope>IDENTIFICATION</scope>
    <source>
        <tissue evidence="11">Muscle</tissue>
    </source>
</reference>
<proteinExistence type="inferred from homology"/>
<accession>A0ABM1T6W0</accession>
<keyword evidence="7" id="KW-1208">Phospholipid metabolism</keyword>
<evidence type="ECO:0000256" key="5">
    <source>
        <dbReference type="ARBA" id="ARBA00023098"/>
    </source>
</evidence>
<evidence type="ECO:0000256" key="8">
    <source>
        <dbReference type="RuleBase" id="RU003750"/>
    </source>
</evidence>
<gene>
    <name evidence="11" type="primary">LOC106467723</name>
</gene>
<comment type="subcellular location">
    <subcellularLocation>
        <location evidence="1">Membrane</location>
        <topology evidence="1">Multi-pass membrane protein</topology>
    </subcellularLocation>
</comment>
<evidence type="ECO:0000256" key="9">
    <source>
        <dbReference type="SAM" id="Phobius"/>
    </source>
</evidence>
<feature type="transmembrane region" description="Helical" evidence="9">
    <location>
        <begin position="32"/>
        <end position="50"/>
    </location>
</feature>
<feature type="transmembrane region" description="Helical" evidence="9">
    <location>
        <begin position="7"/>
        <end position="26"/>
    </location>
</feature>
<dbReference type="PANTHER" id="PTHR15362">
    <property type="entry name" value="PHOSPHATIDYLINOSITOL SYNTHASE"/>
    <property type="match status" value="1"/>
</dbReference>
<dbReference type="PANTHER" id="PTHR15362:SF13">
    <property type="entry name" value="SI:CH1073-145M9.1"/>
    <property type="match status" value="1"/>
</dbReference>
<keyword evidence="2 8" id="KW-0808">Transferase</keyword>
<dbReference type="InterPro" id="IPR000462">
    <property type="entry name" value="CDP-OH_P_trans"/>
</dbReference>
<evidence type="ECO:0000256" key="4">
    <source>
        <dbReference type="ARBA" id="ARBA00022989"/>
    </source>
</evidence>
<keyword evidence="4 9" id="KW-1133">Transmembrane helix</keyword>
<evidence type="ECO:0000256" key="2">
    <source>
        <dbReference type="ARBA" id="ARBA00022679"/>
    </source>
</evidence>
<dbReference type="InterPro" id="IPR048254">
    <property type="entry name" value="CDP_ALCOHOL_P_TRANSF_CS"/>
</dbReference>
<name>A0ABM1T6W0_LIMPO</name>
<protein>
    <submittedName>
        <fullName evidence="11">CDP-diacylglycerol--inositol 3-phosphatidyltransferase 1-like isoform X1</fullName>
    </submittedName>
</protein>